<name>A0A3Q0IRW1_DIACI</name>
<feature type="region of interest" description="Disordered" evidence="1">
    <location>
        <begin position="160"/>
        <end position="184"/>
    </location>
</feature>
<dbReference type="GeneID" id="103506518"/>
<keyword evidence="3" id="KW-0732">Signal</keyword>
<protein>
    <submittedName>
        <fullName evidence="6">Uncharacterized protein LOC103506518</fullName>
    </submittedName>
</protein>
<dbReference type="RefSeq" id="XP_026677363.1">
    <property type="nucleotide sequence ID" value="XM_026821562.1"/>
</dbReference>
<evidence type="ECO:0000313" key="6">
    <source>
        <dbReference type="RefSeq" id="XP_026677363.1"/>
    </source>
</evidence>
<dbReference type="AlphaFoldDB" id="A0A3Q0IRW1"/>
<dbReference type="InterPro" id="IPR000082">
    <property type="entry name" value="SEA_dom"/>
</dbReference>
<feature type="chain" id="PRO_5018135289" evidence="3">
    <location>
        <begin position="18"/>
        <end position="385"/>
    </location>
</feature>
<keyword evidence="5" id="KW-1185">Reference proteome</keyword>
<evidence type="ECO:0000256" key="2">
    <source>
        <dbReference type="SAM" id="Phobius"/>
    </source>
</evidence>
<dbReference type="Proteomes" id="UP000079169">
    <property type="component" value="Unplaced"/>
</dbReference>
<accession>A0A3Q0IRW1</accession>
<evidence type="ECO:0000256" key="3">
    <source>
        <dbReference type="SAM" id="SignalP"/>
    </source>
</evidence>
<proteinExistence type="predicted"/>
<dbReference type="KEGG" id="dci:103506518"/>
<evidence type="ECO:0000259" key="4">
    <source>
        <dbReference type="Pfam" id="PF01390"/>
    </source>
</evidence>
<sequence>MSCLILFYSILLPGIHTSDHKATSLNHSYEVSAETKRPPEAVNLELVNIKAGGGFGVPNKKTDSRLDLASNPYEEYFIPVNHHKKFFGRGEKLTLTKDKRDLGSSKSRCRWILALVLVIFAIIAALILAGILSSSQEPIPSSTSGSTYISSVGGLGAPSGGGGGVGGSGGGGVPRGGVGGDGLGGPGAGGVPLPFMALPRAVKGELTIDNMEFTEGLSDPNSAEFKDLATSLETEIKNAVFDPQTLNYGASNIAVKVKEFAPEFSDGADSPSRITRSARSVVVKYLIGWVFKDGIVNPQDPITPETLNERMESYVRTHNNFLYNYRLPLHKIKSECKLCGSSTSSLFRLGILSILASKGRFPMRAVEMRDLNLKIELKLFWVPNP</sequence>
<dbReference type="Pfam" id="PF01390">
    <property type="entry name" value="SEA"/>
    <property type="match status" value="1"/>
</dbReference>
<organism evidence="5 6">
    <name type="scientific">Diaphorina citri</name>
    <name type="common">Asian citrus psyllid</name>
    <dbReference type="NCBI Taxonomy" id="121845"/>
    <lineage>
        <taxon>Eukaryota</taxon>
        <taxon>Metazoa</taxon>
        <taxon>Ecdysozoa</taxon>
        <taxon>Arthropoda</taxon>
        <taxon>Hexapoda</taxon>
        <taxon>Insecta</taxon>
        <taxon>Pterygota</taxon>
        <taxon>Neoptera</taxon>
        <taxon>Paraneoptera</taxon>
        <taxon>Hemiptera</taxon>
        <taxon>Sternorrhyncha</taxon>
        <taxon>Psylloidea</taxon>
        <taxon>Psyllidae</taxon>
        <taxon>Diaphorininae</taxon>
        <taxon>Diaphorina</taxon>
    </lineage>
</organism>
<dbReference type="Gene3D" id="3.30.70.960">
    <property type="entry name" value="SEA domain"/>
    <property type="match status" value="1"/>
</dbReference>
<keyword evidence="2" id="KW-1133">Transmembrane helix</keyword>
<keyword evidence="2" id="KW-0812">Transmembrane</keyword>
<feature type="transmembrane region" description="Helical" evidence="2">
    <location>
        <begin position="111"/>
        <end position="132"/>
    </location>
</feature>
<keyword evidence="2" id="KW-0472">Membrane</keyword>
<dbReference type="InterPro" id="IPR036364">
    <property type="entry name" value="SEA_dom_sf"/>
</dbReference>
<feature type="domain" description="SEA" evidence="4">
    <location>
        <begin position="203"/>
        <end position="249"/>
    </location>
</feature>
<dbReference type="SUPFAM" id="SSF82671">
    <property type="entry name" value="SEA domain"/>
    <property type="match status" value="1"/>
</dbReference>
<feature type="signal peptide" evidence="3">
    <location>
        <begin position="1"/>
        <end position="17"/>
    </location>
</feature>
<reference evidence="6" key="1">
    <citation type="submission" date="2025-08" db="UniProtKB">
        <authorList>
            <consortium name="RefSeq"/>
        </authorList>
    </citation>
    <scope>IDENTIFICATION</scope>
</reference>
<gene>
    <name evidence="6" type="primary">LOC103506518</name>
</gene>
<evidence type="ECO:0000256" key="1">
    <source>
        <dbReference type="SAM" id="MobiDB-lite"/>
    </source>
</evidence>
<dbReference type="PaxDb" id="121845-A0A3Q0IRW1"/>
<evidence type="ECO:0000313" key="5">
    <source>
        <dbReference type="Proteomes" id="UP000079169"/>
    </source>
</evidence>